<dbReference type="Pfam" id="PF13515">
    <property type="entry name" value="FUSC_2"/>
    <property type="match status" value="1"/>
</dbReference>
<sequence>MPTAEARIRPVWRRVADLLRPVGSSRWSMAAWLAAGLGAVLVASAAAGRGALGSAVALGLVLAAVPALPTAWRPGVAILAIRGSAVLTGALVAIAAAAQPVALAAVTVLAAVTGALLRRVGPTLGLAVVLVAVDAPAGGAPLAAVLPYVGGVAVAAVCWAAWYACDRLRGASSHEGTATASAPGRTGRHAVTVGSTVACAVLAAHLLPDGLVGGHWLITSVLLTVQPVAADTGVRLAQRLLGNTLGAVIAAAVLGARPALVVVAALAVALFTLAMALRPVNYTWWAVTGPPVLLVVSEYPHLFPWYEGGIRLAMNLGGAIVVLLVVFGVPALWRSIFRRSAVDYRESFASDTVYEMQRRRV</sequence>
<feature type="transmembrane region" description="Helical" evidence="5">
    <location>
        <begin position="312"/>
        <end position="333"/>
    </location>
</feature>
<keyword evidence="8" id="KW-1185">Reference proteome</keyword>
<evidence type="ECO:0000256" key="1">
    <source>
        <dbReference type="ARBA" id="ARBA00004141"/>
    </source>
</evidence>
<evidence type="ECO:0000256" key="4">
    <source>
        <dbReference type="ARBA" id="ARBA00023136"/>
    </source>
</evidence>
<name>A0A1E8Q5M7_9MYCO</name>
<evidence type="ECO:0000259" key="6">
    <source>
        <dbReference type="Pfam" id="PF13515"/>
    </source>
</evidence>
<feature type="transmembrane region" description="Helical" evidence="5">
    <location>
        <begin position="245"/>
        <end position="276"/>
    </location>
</feature>
<feature type="transmembrane region" description="Helical" evidence="5">
    <location>
        <begin position="140"/>
        <end position="164"/>
    </location>
</feature>
<reference evidence="7 8" key="1">
    <citation type="submission" date="2016-09" db="EMBL/GenBank/DDBJ databases">
        <title>genome sequence of Mycobacterium sp. 739 SCH.</title>
        <authorList>
            <person name="Greninger A.L."/>
            <person name="Qin X."/>
            <person name="Jerome K."/>
            <person name="Vora S."/>
            <person name="Quinn K."/>
        </authorList>
    </citation>
    <scope>NUCLEOTIDE SEQUENCE [LARGE SCALE GENOMIC DNA]</scope>
    <source>
        <strain evidence="7 8">SCH</strain>
    </source>
</reference>
<evidence type="ECO:0000313" key="8">
    <source>
        <dbReference type="Proteomes" id="UP000178953"/>
    </source>
</evidence>
<comment type="subcellular location">
    <subcellularLocation>
        <location evidence="1">Membrane</location>
        <topology evidence="1">Multi-pass membrane protein</topology>
    </subcellularLocation>
</comment>
<feature type="domain" description="Integral membrane bound transporter" evidence="6">
    <location>
        <begin position="200"/>
        <end position="325"/>
    </location>
</feature>
<proteinExistence type="predicted"/>
<accession>A0A1E8Q5M7</accession>
<evidence type="ECO:0000313" key="7">
    <source>
        <dbReference type="EMBL" id="OFJ53551.1"/>
    </source>
</evidence>
<gene>
    <name evidence="7" type="ORF">BEL07_11630</name>
</gene>
<keyword evidence="4 5" id="KW-0472">Membrane</keyword>
<dbReference type="RefSeq" id="WP_070353256.1">
    <property type="nucleotide sequence ID" value="NZ_CP043474.1"/>
</dbReference>
<protein>
    <recommendedName>
        <fullName evidence="6">Integral membrane bound transporter domain-containing protein</fullName>
    </recommendedName>
</protein>
<dbReference type="EMBL" id="MCHX01000023">
    <property type="protein sequence ID" value="OFJ53551.1"/>
    <property type="molecule type" value="Genomic_DNA"/>
</dbReference>
<comment type="caution">
    <text evidence="7">The sequence shown here is derived from an EMBL/GenBank/DDBJ whole genome shotgun (WGS) entry which is preliminary data.</text>
</comment>
<organism evidence="7 8">
    <name type="scientific">Mycolicibacterium grossiae</name>
    <dbReference type="NCBI Taxonomy" id="1552759"/>
    <lineage>
        <taxon>Bacteria</taxon>
        <taxon>Bacillati</taxon>
        <taxon>Actinomycetota</taxon>
        <taxon>Actinomycetes</taxon>
        <taxon>Mycobacteriales</taxon>
        <taxon>Mycobacteriaceae</taxon>
        <taxon>Mycolicibacterium</taxon>
    </lineage>
</organism>
<keyword evidence="2 5" id="KW-0812">Transmembrane</keyword>
<evidence type="ECO:0000256" key="2">
    <source>
        <dbReference type="ARBA" id="ARBA00022692"/>
    </source>
</evidence>
<evidence type="ECO:0000256" key="5">
    <source>
        <dbReference type="SAM" id="Phobius"/>
    </source>
</evidence>
<dbReference type="GO" id="GO:0016020">
    <property type="term" value="C:membrane"/>
    <property type="evidence" value="ECO:0007669"/>
    <property type="project" value="UniProtKB-SubCell"/>
</dbReference>
<dbReference type="OrthoDB" id="4726090at2"/>
<keyword evidence="3 5" id="KW-1133">Transmembrane helix</keyword>
<dbReference type="Proteomes" id="UP000178953">
    <property type="component" value="Unassembled WGS sequence"/>
</dbReference>
<dbReference type="InterPro" id="IPR049453">
    <property type="entry name" value="Memb_transporter_dom"/>
</dbReference>
<dbReference type="AlphaFoldDB" id="A0A1E8Q5M7"/>
<evidence type="ECO:0000256" key="3">
    <source>
        <dbReference type="ARBA" id="ARBA00022989"/>
    </source>
</evidence>